<feature type="domain" description="Carrier" evidence="1">
    <location>
        <begin position="23"/>
        <end position="64"/>
    </location>
</feature>
<accession>A0ABR5JB41</accession>
<evidence type="ECO:0000313" key="2">
    <source>
        <dbReference type="EMBL" id="KOG90606.1"/>
    </source>
</evidence>
<dbReference type="Gene3D" id="1.10.1200.10">
    <property type="entry name" value="ACP-like"/>
    <property type="match status" value="1"/>
</dbReference>
<comment type="caution">
    <text evidence="2">The sequence shown here is derived from an EMBL/GenBank/DDBJ whole genome shotgun (WGS) entry which is preliminary data.</text>
</comment>
<evidence type="ECO:0000313" key="3">
    <source>
        <dbReference type="Proteomes" id="UP000037020"/>
    </source>
</evidence>
<dbReference type="Proteomes" id="UP000037020">
    <property type="component" value="Unassembled WGS sequence"/>
</dbReference>
<evidence type="ECO:0000259" key="1">
    <source>
        <dbReference type="Pfam" id="PF00550"/>
    </source>
</evidence>
<dbReference type="InterPro" id="IPR009081">
    <property type="entry name" value="PP-bd_ACP"/>
</dbReference>
<protein>
    <recommendedName>
        <fullName evidence="1">Carrier domain-containing protein</fullName>
    </recommendedName>
</protein>
<organism evidence="2 3">
    <name type="scientific">Streptomyces varsoviensis</name>
    <dbReference type="NCBI Taxonomy" id="67373"/>
    <lineage>
        <taxon>Bacteria</taxon>
        <taxon>Bacillati</taxon>
        <taxon>Actinomycetota</taxon>
        <taxon>Actinomycetes</taxon>
        <taxon>Kitasatosporales</taxon>
        <taxon>Streptomycetaceae</taxon>
        <taxon>Streptomyces</taxon>
    </lineage>
</organism>
<proteinExistence type="predicted"/>
<keyword evidence="3" id="KW-1185">Reference proteome</keyword>
<sequence length="87" mass="9689">MERADLLEKLIGFVRDDLLNGQAGAELTPTTPLLEWGVLDSIKTARLLAFIRDDIGVRVPPKKMVGDHFKDLEHVTDLVLELQQPVG</sequence>
<dbReference type="SUPFAM" id="SSF47336">
    <property type="entry name" value="ACP-like"/>
    <property type="match status" value="1"/>
</dbReference>
<gene>
    <name evidence="2" type="ORF">ADK38_07795</name>
</gene>
<reference evidence="2 3" key="1">
    <citation type="submission" date="2015-07" db="EMBL/GenBank/DDBJ databases">
        <authorList>
            <person name="Ju K.-S."/>
            <person name="Doroghazi J.R."/>
            <person name="Metcalf W.W."/>
        </authorList>
    </citation>
    <scope>NUCLEOTIDE SEQUENCE [LARGE SCALE GENOMIC DNA]</scope>
    <source>
        <strain evidence="2 3">NRRL B-3589</strain>
    </source>
</reference>
<name>A0ABR5JB41_9ACTN</name>
<dbReference type="InterPro" id="IPR036736">
    <property type="entry name" value="ACP-like_sf"/>
</dbReference>
<dbReference type="EMBL" id="LGUT01000640">
    <property type="protein sequence ID" value="KOG90606.1"/>
    <property type="molecule type" value="Genomic_DNA"/>
</dbReference>
<dbReference type="Pfam" id="PF00550">
    <property type="entry name" value="PP-binding"/>
    <property type="match status" value="1"/>
</dbReference>